<dbReference type="SUPFAM" id="SSF51735">
    <property type="entry name" value="NAD(P)-binding Rossmann-fold domains"/>
    <property type="match status" value="1"/>
</dbReference>
<dbReference type="PANTHER" id="PTHR44115">
    <property type="entry name" value="PROTEIN CBG09704"/>
    <property type="match status" value="1"/>
</dbReference>
<gene>
    <name evidence="1" type="primary">WBGene00117152</name>
</gene>
<dbReference type="Proteomes" id="UP000005239">
    <property type="component" value="Unassembled WGS sequence"/>
</dbReference>
<dbReference type="Pfam" id="PF13561">
    <property type="entry name" value="adh_short_C2"/>
    <property type="match status" value="1"/>
</dbReference>
<dbReference type="AlphaFoldDB" id="A0A2A6C2K4"/>
<keyword evidence="2" id="KW-1185">Reference proteome</keyword>
<dbReference type="InterPro" id="IPR036291">
    <property type="entry name" value="NAD(P)-bd_dom_sf"/>
</dbReference>
<dbReference type="FunFam" id="3.40.50.720:FF:000084">
    <property type="entry name" value="Short-chain dehydrogenase reductase"/>
    <property type="match status" value="1"/>
</dbReference>
<accession>A0A2A6C2K4</accession>
<dbReference type="OrthoDB" id="47007at2759"/>
<dbReference type="Gene3D" id="3.40.50.720">
    <property type="entry name" value="NAD(P)-binding Rossmann-like Domain"/>
    <property type="match status" value="1"/>
</dbReference>
<protein>
    <submittedName>
        <fullName evidence="1">Dehydrogenase</fullName>
    </submittedName>
</protein>
<accession>A0A8R1YK22</accession>
<dbReference type="PANTHER" id="PTHR44115:SF4">
    <property type="entry name" value="OXIDOREDUCTASE"/>
    <property type="match status" value="1"/>
</dbReference>
<sequence>MLTIWRSRRRSSQVGVCVDKRREIMTFFSGKVVIITGSSNGIGRGTAVLFAKQGAKVTITGRNAASLEETKQLCLEEGAKEEDILELIGEITESFNDRLISATVDKFGQLDVLVNNVGGGSFASYGKAFFDIPVDEFDQMMDLNVKQVLRLSKLSISHLEKTKGSIVNVSSIAAYHNLTPMFYYSAAKATLDQVTVQMADSLIKKGIRVNSVNPGLVATNAFAAGGATKEEQDKMFAALGSNLPLGRISVPEDIGKIILFLADRSQSEILIGHIVTADGGVTLKSAMFPDA</sequence>
<evidence type="ECO:0000313" key="2">
    <source>
        <dbReference type="Proteomes" id="UP000005239"/>
    </source>
</evidence>
<name>A0A2A6C2K4_PRIPA</name>
<dbReference type="InterPro" id="IPR002347">
    <property type="entry name" value="SDR_fam"/>
</dbReference>
<dbReference type="PRINTS" id="PR00080">
    <property type="entry name" value="SDRFAMILY"/>
</dbReference>
<evidence type="ECO:0000313" key="1">
    <source>
        <dbReference type="EnsemblMetazoa" id="PPA27598.1"/>
    </source>
</evidence>
<proteinExistence type="predicted"/>
<dbReference type="PRINTS" id="PR00081">
    <property type="entry name" value="GDHRDH"/>
</dbReference>
<reference evidence="2" key="1">
    <citation type="journal article" date="2008" name="Nat. Genet.">
        <title>The Pristionchus pacificus genome provides a unique perspective on nematode lifestyle and parasitism.</title>
        <authorList>
            <person name="Dieterich C."/>
            <person name="Clifton S.W."/>
            <person name="Schuster L.N."/>
            <person name="Chinwalla A."/>
            <person name="Delehaunty K."/>
            <person name="Dinkelacker I."/>
            <person name="Fulton L."/>
            <person name="Fulton R."/>
            <person name="Godfrey J."/>
            <person name="Minx P."/>
            <person name="Mitreva M."/>
            <person name="Roeseler W."/>
            <person name="Tian H."/>
            <person name="Witte H."/>
            <person name="Yang S.P."/>
            <person name="Wilson R.K."/>
            <person name="Sommer R.J."/>
        </authorList>
    </citation>
    <scope>NUCLEOTIDE SEQUENCE [LARGE SCALE GENOMIC DNA]</scope>
    <source>
        <strain evidence="2">PS312</strain>
    </source>
</reference>
<reference evidence="1" key="2">
    <citation type="submission" date="2022-06" db="UniProtKB">
        <authorList>
            <consortium name="EnsemblMetazoa"/>
        </authorList>
    </citation>
    <scope>IDENTIFICATION</scope>
    <source>
        <strain evidence="1">PS312</strain>
    </source>
</reference>
<organism evidence="1 2">
    <name type="scientific">Pristionchus pacificus</name>
    <name type="common">Parasitic nematode worm</name>
    <dbReference type="NCBI Taxonomy" id="54126"/>
    <lineage>
        <taxon>Eukaryota</taxon>
        <taxon>Metazoa</taxon>
        <taxon>Ecdysozoa</taxon>
        <taxon>Nematoda</taxon>
        <taxon>Chromadorea</taxon>
        <taxon>Rhabditida</taxon>
        <taxon>Rhabditina</taxon>
        <taxon>Diplogasteromorpha</taxon>
        <taxon>Diplogasteroidea</taxon>
        <taxon>Neodiplogasteridae</taxon>
        <taxon>Pristionchus</taxon>
    </lineage>
</organism>
<dbReference type="EnsemblMetazoa" id="PPA27598.1">
    <property type="protein sequence ID" value="PPA27598.1"/>
    <property type="gene ID" value="WBGene00117152"/>
</dbReference>